<feature type="signal peptide" evidence="1">
    <location>
        <begin position="1"/>
        <end position="22"/>
    </location>
</feature>
<evidence type="ECO:0000256" key="1">
    <source>
        <dbReference type="SAM" id="SignalP"/>
    </source>
</evidence>
<dbReference type="EMBL" id="JBIGHX010000002">
    <property type="protein sequence ID" value="MFG6460896.1"/>
    <property type="molecule type" value="Genomic_DNA"/>
</dbReference>
<dbReference type="RefSeq" id="WP_394509743.1">
    <property type="nucleotide sequence ID" value="NZ_JBIGHX010000002.1"/>
</dbReference>
<evidence type="ECO:0000259" key="2">
    <source>
        <dbReference type="Pfam" id="PF13115"/>
    </source>
</evidence>
<organism evidence="3 4">
    <name type="scientific">Pelomonas lactea</name>
    <dbReference type="NCBI Taxonomy" id="3299030"/>
    <lineage>
        <taxon>Bacteria</taxon>
        <taxon>Pseudomonadati</taxon>
        <taxon>Pseudomonadota</taxon>
        <taxon>Betaproteobacteria</taxon>
        <taxon>Burkholderiales</taxon>
        <taxon>Sphaerotilaceae</taxon>
        <taxon>Roseateles</taxon>
    </lineage>
</organism>
<proteinExistence type="predicted"/>
<keyword evidence="4" id="KW-1185">Reference proteome</keyword>
<sequence length="146" mass="15634">MSVRAYLAPVLAAAALCLSACGTPPADLDYTLRHPAVQGRFVVELQPPAQGPAIGQLHSWTVKVAGIDGSPVSRARITVDGGMPQHGHGLPTQPRVTRELAPGTYLVEGMKFSMTGWWDLRLDIEAAGLRDQAVFNLVMAHDGLKR</sequence>
<evidence type="ECO:0000313" key="3">
    <source>
        <dbReference type="EMBL" id="MFG6460896.1"/>
    </source>
</evidence>
<dbReference type="Pfam" id="PF13115">
    <property type="entry name" value="YtkA"/>
    <property type="match status" value="1"/>
</dbReference>
<dbReference type="Proteomes" id="UP001606302">
    <property type="component" value="Unassembled WGS sequence"/>
</dbReference>
<dbReference type="InterPro" id="IPR032693">
    <property type="entry name" value="YtkA-like_dom"/>
</dbReference>
<feature type="domain" description="YtkA-like" evidence="2">
    <location>
        <begin position="43"/>
        <end position="122"/>
    </location>
</feature>
<reference evidence="3 4" key="1">
    <citation type="submission" date="2024-08" db="EMBL/GenBank/DDBJ databases">
        <authorList>
            <person name="Lu H."/>
        </authorList>
    </citation>
    <scope>NUCLEOTIDE SEQUENCE [LARGE SCALE GENOMIC DNA]</scope>
    <source>
        <strain evidence="3 4">DXS20W</strain>
    </source>
</reference>
<keyword evidence="1" id="KW-0732">Signal</keyword>
<protein>
    <submittedName>
        <fullName evidence="3">FixH family protein</fullName>
    </submittedName>
</protein>
<gene>
    <name evidence="3" type="ORF">ACG04Q_04880</name>
</gene>
<accession>A0ABW7GG27</accession>
<evidence type="ECO:0000313" key="4">
    <source>
        <dbReference type="Proteomes" id="UP001606302"/>
    </source>
</evidence>
<comment type="caution">
    <text evidence="3">The sequence shown here is derived from an EMBL/GenBank/DDBJ whole genome shotgun (WGS) entry which is preliminary data.</text>
</comment>
<name>A0ABW7GG27_9BURK</name>
<feature type="chain" id="PRO_5045734231" evidence="1">
    <location>
        <begin position="23"/>
        <end position="146"/>
    </location>
</feature>